<name>A0A8I0AFS5_9FIRM</name>
<accession>A0A8I0AFS5</accession>
<dbReference type="AlphaFoldDB" id="A0A8I0AFS5"/>
<proteinExistence type="predicted"/>
<dbReference type="Proteomes" id="UP000652847">
    <property type="component" value="Unassembled WGS sequence"/>
</dbReference>
<protein>
    <submittedName>
        <fullName evidence="1">Uncharacterized protein</fullName>
    </submittedName>
</protein>
<dbReference type="EMBL" id="JACOOT010000029">
    <property type="protein sequence ID" value="MBC5651837.1"/>
    <property type="molecule type" value="Genomic_DNA"/>
</dbReference>
<keyword evidence="2" id="KW-1185">Reference proteome</keyword>
<sequence length="485" mass="56591">MSIKKTSNNLILHKRDLVLLKRSEEAKNIEIYGNMYECLKTYNTLSAAQLKEDIAFDDKARMILNHDTKMMMDRIKNEWHAKSSFEIADNEVHCQLCSRKTVYICYIENSITGEELHVGSECVKHYKDIKGAGSVISKVSSYRRDVKKDARQTEFDVALGENIDFCKNANNKIEQFPMVLPYKLHSDLKSVIAMCNRIRTVYISSGGDLSESINKFNLKMNEFCELYERAENCYAKNRRNPLLCTRKIADWLLKNGYKYVIENIQKANGILNEETLQFIYEPEFIKRNIFVFEKCLKQKDVTFLGTKGTVIRFKIQNDRFKQPIFFTMPIKDFMKKIGCHCLTQDGYRYSKSSLSASIEMTSENLKNVFNYYVSILNNTDCMLIFERRVSKYYWERKQHFTVSPWSIHSREIDPIYKIATLDTILTFIGDVLFIDGKSEKEISEIIIGKIKKGGKWIPKEEKNRGVKIAVEAAGMQKRREFIPYS</sequence>
<gene>
    <name evidence="1" type="ORF">H8S54_12140</name>
</gene>
<organism evidence="1 2">
    <name type="scientific">Blautia segnis</name>
    <dbReference type="NCBI Taxonomy" id="2763030"/>
    <lineage>
        <taxon>Bacteria</taxon>
        <taxon>Bacillati</taxon>
        <taxon>Bacillota</taxon>
        <taxon>Clostridia</taxon>
        <taxon>Lachnospirales</taxon>
        <taxon>Lachnospiraceae</taxon>
        <taxon>Blautia</taxon>
    </lineage>
</organism>
<dbReference type="RefSeq" id="WP_117854405.1">
    <property type="nucleotide sequence ID" value="NZ_JACOOT010000029.1"/>
</dbReference>
<evidence type="ECO:0000313" key="1">
    <source>
        <dbReference type="EMBL" id="MBC5651837.1"/>
    </source>
</evidence>
<comment type="caution">
    <text evidence="1">The sequence shown here is derived from an EMBL/GenBank/DDBJ whole genome shotgun (WGS) entry which is preliminary data.</text>
</comment>
<evidence type="ECO:0000313" key="2">
    <source>
        <dbReference type="Proteomes" id="UP000652847"/>
    </source>
</evidence>
<reference evidence="1 2" key="1">
    <citation type="submission" date="2020-08" db="EMBL/GenBank/DDBJ databases">
        <title>Genome public.</title>
        <authorList>
            <person name="Liu C."/>
            <person name="Sun Q."/>
        </authorList>
    </citation>
    <scope>NUCLEOTIDE SEQUENCE [LARGE SCALE GENOMIC DNA]</scope>
    <source>
        <strain evidence="1 2">BX17</strain>
    </source>
</reference>